<reference evidence="2" key="1">
    <citation type="journal article" date="2014" name="Environ. Microbiol.">
        <title>Comparative genomics of the marine bacterial genus Glaciecola reveals the high degree of genomic diversity and genomic characteristic for cold adaptation.</title>
        <authorList>
            <person name="Qin Q.L."/>
            <person name="Xie B.B."/>
            <person name="Yu Y."/>
            <person name="Shu Y.L."/>
            <person name="Rong J.C."/>
            <person name="Zhang Y.J."/>
            <person name="Zhao D.L."/>
            <person name="Chen X.L."/>
            <person name="Zhang X.Y."/>
            <person name="Chen B."/>
            <person name="Zhou B.C."/>
            <person name="Zhang Y.Z."/>
        </authorList>
    </citation>
    <scope>NUCLEOTIDE SEQUENCE [LARGE SCALE GENOMIC DNA]</scope>
    <source>
        <strain evidence="2">ACAM 615</strain>
    </source>
</reference>
<proteinExistence type="predicted"/>
<keyword evidence="2" id="KW-1185">Reference proteome</keyword>
<organism evidence="1 2">
    <name type="scientific">Brumicola pallidula DSM 14239 = ACAM 615</name>
    <dbReference type="NCBI Taxonomy" id="1121922"/>
    <lineage>
        <taxon>Bacteria</taxon>
        <taxon>Pseudomonadati</taxon>
        <taxon>Pseudomonadota</taxon>
        <taxon>Gammaproteobacteria</taxon>
        <taxon>Alteromonadales</taxon>
        <taxon>Alteromonadaceae</taxon>
        <taxon>Brumicola</taxon>
    </lineage>
</organism>
<dbReference type="Proteomes" id="UP000006251">
    <property type="component" value="Unassembled WGS sequence"/>
</dbReference>
<dbReference type="EMBL" id="BAEQ01000013">
    <property type="protein sequence ID" value="GAC27405.1"/>
    <property type="molecule type" value="Genomic_DNA"/>
</dbReference>
<accession>K6ZVN8</accession>
<gene>
    <name evidence="1" type="ORF">GPAL_0525</name>
</gene>
<name>K6ZVN8_9ALTE</name>
<sequence length="53" mass="6177">MSAEEVSELIETEHQSVFGESVYQRQARKSKLAKLKDMSQDDYFDIPAIERNK</sequence>
<evidence type="ECO:0000313" key="1">
    <source>
        <dbReference type="EMBL" id="GAC27405.1"/>
    </source>
</evidence>
<comment type="caution">
    <text evidence="1">The sequence shown here is derived from an EMBL/GenBank/DDBJ whole genome shotgun (WGS) entry which is preliminary data.</text>
</comment>
<evidence type="ECO:0000313" key="2">
    <source>
        <dbReference type="Proteomes" id="UP000006251"/>
    </source>
</evidence>
<dbReference type="AlphaFoldDB" id="K6ZVN8"/>
<protein>
    <submittedName>
        <fullName evidence="1">Uncharacterized protein</fullName>
    </submittedName>
</protein>